<evidence type="ECO:0000313" key="2">
    <source>
        <dbReference type="EMBL" id="KKM21260.1"/>
    </source>
</evidence>
<accession>A0A0F9L0C5</accession>
<keyword evidence="1" id="KW-0175">Coiled coil</keyword>
<feature type="coiled-coil region" evidence="1">
    <location>
        <begin position="1"/>
        <end position="61"/>
    </location>
</feature>
<feature type="non-terminal residue" evidence="2">
    <location>
        <position position="1"/>
    </location>
</feature>
<reference evidence="2" key="1">
    <citation type="journal article" date="2015" name="Nature">
        <title>Complex archaea that bridge the gap between prokaryotes and eukaryotes.</title>
        <authorList>
            <person name="Spang A."/>
            <person name="Saw J.H."/>
            <person name="Jorgensen S.L."/>
            <person name="Zaremba-Niedzwiedzka K."/>
            <person name="Martijn J."/>
            <person name="Lind A.E."/>
            <person name="van Eijk R."/>
            <person name="Schleper C."/>
            <person name="Guy L."/>
            <person name="Ettema T.J."/>
        </authorList>
    </citation>
    <scope>NUCLEOTIDE SEQUENCE</scope>
</reference>
<protein>
    <submittedName>
        <fullName evidence="2">Uncharacterized protein</fullName>
    </submittedName>
</protein>
<organism evidence="2">
    <name type="scientific">marine sediment metagenome</name>
    <dbReference type="NCBI Taxonomy" id="412755"/>
    <lineage>
        <taxon>unclassified sequences</taxon>
        <taxon>metagenomes</taxon>
        <taxon>ecological metagenomes</taxon>
    </lineage>
</organism>
<dbReference type="AlphaFoldDB" id="A0A0F9L0C5"/>
<name>A0A0F9L0C5_9ZZZZ</name>
<evidence type="ECO:0000256" key="1">
    <source>
        <dbReference type="SAM" id="Coils"/>
    </source>
</evidence>
<dbReference type="EMBL" id="LAZR01013588">
    <property type="protein sequence ID" value="KKM21260.1"/>
    <property type="molecule type" value="Genomic_DNA"/>
</dbReference>
<gene>
    <name evidence="2" type="ORF">LCGC14_1637250</name>
</gene>
<comment type="caution">
    <text evidence="2">The sequence shown here is derived from an EMBL/GenBank/DDBJ whole genome shotgun (WGS) entry which is preliminary data.</text>
</comment>
<sequence length="157" mass="17646">HKTATKTIEQLNSDLETLRVENAEVVKTVEILKKDLDLYRTREAEAERIAYTKRLEKLSKDFEALGQEKTVEQLGKLSTDVISEFESITSMALKTKSEEKLSTVTIPTQSMPKAKTAKIKDKKPEQLSKDAFLKGLCGTLVARQNETGKVSKRVTTM</sequence>
<proteinExistence type="predicted"/>